<organism evidence="2 3">
    <name type="scientific">Prosthecodimorpha hirschii</name>
    <dbReference type="NCBI Taxonomy" id="665126"/>
    <lineage>
        <taxon>Bacteria</taxon>
        <taxon>Pseudomonadati</taxon>
        <taxon>Pseudomonadota</taxon>
        <taxon>Alphaproteobacteria</taxon>
        <taxon>Hyphomicrobiales</taxon>
        <taxon>Ancalomicrobiaceae</taxon>
        <taxon>Prosthecodimorpha</taxon>
    </lineage>
</organism>
<keyword evidence="1" id="KW-0472">Membrane</keyword>
<gene>
    <name evidence="2" type="ORF">ABB55_28010</name>
</gene>
<feature type="transmembrane region" description="Helical" evidence="1">
    <location>
        <begin position="6"/>
        <end position="29"/>
    </location>
</feature>
<proteinExistence type="predicted"/>
<dbReference type="Proteomes" id="UP000048984">
    <property type="component" value="Unassembled WGS sequence"/>
</dbReference>
<comment type="caution">
    <text evidence="2">The sequence shown here is derived from an EMBL/GenBank/DDBJ whole genome shotgun (WGS) entry which is preliminary data.</text>
</comment>
<evidence type="ECO:0000313" key="2">
    <source>
        <dbReference type="EMBL" id="KPL50780.1"/>
    </source>
</evidence>
<keyword evidence="1" id="KW-0812">Transmembrane</keyword>
<name>A0A0P6VVA1_9HYPH</name>
<sequence>MELSLPGLIGAVFGLGVGVIDYGLIAMLIRRAAERKGTAAPLIRVGPTALDRVMKVVFVVNALVFAGLGYWFGSTVGG</sequence>
<accession>A0A0P6VVA1</accession>
<protein>
    <submittedName>
        <fullName evidence="2">Uncharacterized protein</fullName>
    </submittedName>
</protein>
<dbReference type="STRING" id="665126.ABB55_28010"/>
<reference evidence="2 3" key="2">
    <citation type="submission" date="2015-10" db="EMBL/GenBank/DDBJ databases">
        <title>Draft Genome Sequence of Prosthecomicrobium hirschii ATCC 27832.</title>
        <authorList>
            <person name="Daniel J."/>
            <person name="Givan S.A."/>
            <person name="Brun Y.V."/>
            <person name="Brown P.J."/>
        </authorList>
    </citation>
    <scope>NUCLEOTIDE SEQUENCE [LARGE SCALE GENOMIC DNA]</scope>
    <source>
        <strain evidence="2 3">16</strain>
    </source>
</reference>
<keyword evidence="1" id="KW-1133">Transmembrane helix</keyword>
<evidence type="ECO:0000313" key="3">
    <source>
        <dbReference type="Proteomes" id="UP000048984"/>
    </source>
</evidence>
<dbReference type="EMBL" id="LJYW01000002">
    <property type="protein sequence ID" value="KPL50780.1"/>
    <property type="molecule type" value="Genomic_DNA"/>
</dbReference>
<evidence type="ECO:0000256" key="1">
    <source>
        <dbReference type="SAM" id="Phobius"/>
    </source>
</evidence>
<feature type="transmembrane region" description="Helical" evidence="1">
    <location>
        <begin position="53"/>
        <end position="72"/>
    </location>
</feature>
<keyword evidence="3" id="KW-1185">Reference proteome</keyword>
<dbReference type="AlphaFoldDB" id="A0A0P6VVA1"/>
<reference evidence="2 3" key="1">
    <citation type="submission" date="2015-09" db="EMBL/GenBank/DDBJ databases">
        <authorList>
            <person name="Jackson K.R."/>
            <person name="Lunt B.L."/>
            <person name="Fisher J.N.B."/>
            <person name="Gardner A.V."/>
            <person name="Bailey M.E."/>
            <person name="Deus L.M."/>
            <person name="Earl A.S."/>
            <person name="Gibby P.D."/>
            <person name="Hartmann K.A."/>
            <person name="Liu J.E."/>
            <person name="Manci A.M."/>
            <person name="Nielsen D.A."/>
            <person name="Solomon M.B."/>
            <person name="Breakwell D.P."/>
            <person name="Burnett S.H."/>
            <person name="Grose J.H."/>
        </authorList>
    </citation>
    <scope>NUCLEOTIDE SEQUENCE [LARGE SCALE GENOMIC DNA]</scope>
    <source>
        <strain evidence="2 3">16</strain>
    </source>
</reference>
<dbReference type="RefSeq" id="WP_054362370.1">
    <property type="nucleotide sequence ID" value="NZ_JAPCYQ010000001.1"/>
</dbReference>